<evidence type="ECO:0000256" key="8">
    <source>
        <dbReference type="ARBA" id="ARBA00023163"/>
    </source>
</evidence>
<dbReference type="SUPFAM" id="SSF46785">
    <property type="entry name" value="Winged helix' DNA-binding domain"/>
    <property type="match status" value="1"/>
</dbReference>
<dbReference type="Gene3D" id="3.40.50.2300">
    <property type="match status" value="1"/>
</dbReference>
<evidence type="ECO:0000256" key="1">
    <source>
        <dbReference type="ARBA" id="ARBA00004496"/>
    </source>
</evidence>
<keyword evidence="8 9" id="KW-0804">Transcription</keyword>
<evidence type="ECO:0000256" key="7">
    <source>
        <dbReference type="ARBA" id="ARBA00023159"/>
    </source>
</evidence>
<dbReference type="PIRSF" id="PIRSF006171">
    <property type="entry name" value="RR_citrat_malat"/>
    <property type="match status" value="1"/>
</dbReference>
<protein>
    <recommendedName>
        <fullName evidence="9">Transcriptional regulatory protein</fullName>
    </recommendedName>
</protein>
<dbReference type="OrthoDB" id="9759232at2"/>
<evidence type="ECO:0000313" key="13">
    <source>
        <dbReference type="Proteomes" id="UP000319432"/>
    </source>
</evidence>
<accession>A0A518VAB0</accession>
<evidence type="ECO:0000256" key="3">
    <source>
        <dbReference type="ARBA" id="ARBA00022553"/>
    </source>
</evidence>
<dbReference type="GO" id="GO:0003677">
    <property type="term" value="F:DNA binding"/>
    <property type="evidence" value="ECO:0007669"/>
    <property type="project" value="UniProtKB-KW"/>
</dbReference>
<keyword evidence="5 9" id="KW-0805">Transcription regulation</keyword>
<keyword evidence="3 10" id="KW-0597">Phosphoprotein</keyword>
<keyword evidence="7 9" id="KW-0010">Activator</keyword>
<organism evidence="12 13">
    <name type="scientific">Brevibacillus laterosporus</name>
    <name type="common">Bacillus laterosporus</name>
    <dbReference type="NCBI Taxonomy" id="1465"/>
    <lineage>
        <taxon>Bacteria</taxon>
        <taxon>Bacillati</taxon>
        <taxon>Bacillota</taxon>
        <taxon>Bacilli</taxon>
        <taxon>Bacillales</taxon>
        <taxon>Paenibacillaceae</taxon>
        <taxon>Brevibacillus</taxon>
    </lineage>
</organism>
<dbReference type="SUPFAM" id="SSF52172">
    <property type="entry name" value="CheY-like"/>
    <property type="match status" value="1"/>
</dbReference>
<dbReference type="GO" id="GO:0000156">
    <property type="term" value="F:phosphorelay response regulator activity"/>
    <property type="evidence" value="ECO:0007669"/>
    <property type="project" value="TreeGrafter"/>
</dbReference>
<dbReference type="InterPro" id="IPR001789">
    <property type="entry name" value="Sig_transdc_resp-reg_receiver"/>
</dbReference>
<comment type="subcellular location">
    <subcellularLocation>
        <location evidence="1 9">Cytoplasm</location>
    </subcellularLocation>
</comment>
<evidence type="ECO:0000259" key="11">
    <source>
        <dbReference type="PROSITE" id="PS50110"/>
    </source>
</evidence>
<dbReference type="EMBL" id="CP033464">
    <property type="protein sequence ID" value="QDX93925.1"/>
    <property type="molecule type" value="Genomic_DNA"/>
</dbReference>
<evidence type="ECO:0000256" key="9">
    <source>
        <dbReference type="PIRNR" id="PIRNR006171"/>
    </source>
</evidence>
<dbReference type="InterPro" id="IPR005471">
    <property type="entry name" value="Tscrpt_reg_IclR_N"/>
</dbReference>
<dbReference type="GO" id="GO:0005737">
    <property type="term" value="C:cytoplasm"/>
    <property type="evidence" value="ECO:0007669"/>
    <property type="project" value="UniProtKB-SubCell"/>
</dbReference>
<evidence type="ECO:0000256" key="6">
    <source>
        <dbReference type="ARBA" id="ARBA00023125"/>
    </source>
</evidence>
<keyword evidence="4 9" id="KW-0902">Two-component regulatory system</keyword>
<evidence type="ECO:0000256" key="2">
    <source>
        <dbReference type="ARBA" id="ARBA00022490"/>
    </source>
</evidence>
<dbReference type="Gene3D" id="1.10.10.10">
    <property type="entry name" value="Winged helix-like DNA-binding domain superfamily/Winged helix DNA-binding domain"/>
    <property type="match status" value="1"/>
</dbReference>
<dbReference type="PANTHER" id="PTHR45526">
    <property type="entry name" value="TRANSCRIPTIONAL REGULATORY PROTEIN DPIA"/>
    <property type="match status" value="1"/>
</dbReference>
<keyword evidence="6 9" id="KW-0238">DNA-binding</keyword>
<dbReference type="InterPro" id="IPR051271">
    <property type="entry name" value="2C-system_Tx_regulators"/>
</dbReference>
<dbReference type="GO" id="GO:0003700">
    <property type="term" value="F:DNA-binding transcription factor activity"/>
    <property type="evidence" value="ECO:0007669"/>
    <property type="project" value="InterPro"/>
</dbReference>
<evidence type="ECO:0000256" key="4">
    <source>
        <dbReference type="ARBA" id="ARBA00023012"/>
    </source>
</evidence>
<dbReference type="Pfam" id="PF09339">
    <property type="entry name" value="HTH_IclR"/>
    <property type="match status" value="1"/>
</dbReference>
<proteinExistence type="predicted"/>
<dbReference type="AlphaFoldDB" id="A0A518VAB0"/>
<name>A0A518VAB0_BRELA</name>
<dbReference type="InterPro" id="IPR011006">
    <property type="entry name" value="CheY-like_superfamily"/>
</dbReference>
<evidence type="ECO:0000313" key="12">
    <source>
        <dbReference type="EMBL" id="QDX93925.1"/>
    </source>
</evidence>
<keyword evidence="2 9" id="KW-0963">Cytoplasm</keyword>
<dbReference type="InterPro" id="IPR036390">
    <property type="entry name" value="WH_DNA-bd_sf"/>
</dbReference>
<dbReference type="Pfam" id="PF00072">
    <property type="entry name" value="Response_reg"/>
    <property type="match status" value="1"/>
</dbReference>
<dbReference type="InterPro" id="IPR036388">
    <property type="entry name" value="WH-like_DNA-bd_sf"/>
</dbReference>
<gene>
    <name evidence="12" type="ORF">EEL30_17450</name>
</gene>
<evidence type="ECO:0000256" key="5">
    <source>
        <dbReference type="ARBA" id="ARBA00023015"/>
    </source>
</evidence>
<dbReference type="PANTHER" id="PTHR45526:SF1">
    <property type="entry name" value="TRANSCRIPTIONAL REGULATORY PROTEIN DCUR-RELATED"/>
    <property type="match status" value="1"/>
</dbReference>
<dbReference type="Proteomes" id="UP000319432">
    <property type="component" value="Chromosome"/>
</dbReference>
<keyword evidence="13" id="KW-1185">Reference proteome</keyword>
<dbReference type="CDD" id="cd19925">
    <property type="entry name" value="REC_citrate_TCS"/>
    <property type="match status" value="1"/>
</dbReference>
<dbReference type="PROSITE" id="PS50110">
    <property type="entry name" value="RESPONSE_REGULATORY"/>
    <property type="match status" value="1"/>
</dbReference>
<feature type="modified residue" description="4-aspartylphosphate" evidence="10">
    <location>
        <position position="54"/>
    </location>
</feature>
<dbReference type="SMART" id="SM00448">
    <property type="entry name" value="REC"/>
    <property type="match status" value="1"/>
</dbReference>
<feature type="domain" description="Response regulatory" evidence="11">
    <location>
        <begin position="3"/>
        <end position="119"/>
    </location>
</feature>
<sequence>MFRVIIIEDDPMVQELHRQFIQQVEGFTVIGISSNGSEGLSMIKELQPDLAIMDIFMPSQNGIETIKQLRSGDNPVEIIVITAAKDMETIQIMIRHGAFDYIMKPFKFERIKQALENYSKYARQTGEQSTMSQSELDSLLFGQTLKQECQLGELPKGLNTLTMQQIKQFMLEQKQSMSAEEVAEQVGLARVTARRYLEHLERIQMVERDVQYGGVGRPVNRYLIRDKKQ</sequence>
<dbReference type="InterPro" id="IPR024187">
    <property type="entry name" value="Sig_transdc_resp-reg_cit/mal"/>
</dbReference>
<reference evidence="12 13" key="1">
    <citation type="submission" date="2018-11" db="EMBL/GenBank/DDBJ databases">
        <title>Phylogenetic determinants of toxin gene distribution in genomes of Brevibacillus laterosporus.</title>
        <authorList>
            <person name="Glare T.R."/>
            <person name="Durrant A."/>
            <person name="Berry C."/>
            <person name="Palma L."/>
            <person name="Ormskirk M."/>
            <person name="Cox M.O."/>
        </authorList>
    </citation>
    <scope>NUCLEOTIDE SEQUENCE [LARGE SCALE GENOMIC DNA]</scope>
    <source>
        <strain evidence="12 13">1821L</strain>
    </source>
</reference>
<evidence type="ECO:0000256" key="10">
    <source>
        <dbReference type="PROSITE-ProRule" id="PRU00169"/>
    </source>
</evidence>